<dbReference type="PANTHER" id="PTHR14581:SF4">
    <property type="entry name" value="PROLINE-RICH PROTEIN 15"/>
    <property type="match status" value="1"/>
</dbReference>
<evidence type="ECO:0000256" key="2">
    <source>
        <dbReference type="SAM" id="MobiDB-lite"/>
    </source>
</evidence>
<name>A0A553NJW2_9TELE</name>
<dbReference type="PANTHER" id="PTHR14581">
    <property type="match status" value="1"/>
</dbReference>
<protein>
    <recommendedName>
        <fullName evidence="5">Proline-rich protein 15</fullName>
    </recommendedName>
</protein>
<evidence type="ECO:0000256" key="1">
    <source>
        <dbReference type="ARBA" id="ARBA00010096"/>
    </source>
</evidence>
<evidence type="ECO:0000313" key="4">
    <source>
        <dbReference type="Proteomes" id="UP000316079"/>
    </source>
</evidence>
<gene>
    <name evidence="3" type="ORF">DNTS_005572</name>
</gene>
<dbReference type="Pfam" id="PF15321">
    <property type="entry name" value="ATAD4"/>
    <property type="match status" value="1"/>
</dbReference>
<feature type="compositionally biased region" description="Polar residues" evidence="2">
    <location>
        <begin position="115"/>
        <end position="124"/>
    </location>
</feature>
<feature type="compositionally biased region" description="Polar residues" evidence="2">
    <location>
        <begin position="33"/>
        <end position="53"/>
    </location>
</feature>
<reference evidence="3 4" key="1">
    <citation type="journal article" date="2019" name="Sci. Data">
        <title>Hybrid genome assembly and annotation of Danionella translucida.</title>
        <authorList>
            <person name="Kadobianskyi M."/>
            <person name="Schulze L."/>
            <person name="Schuelke M."/>
            <person name="Judkewitz B."/>
        </authorList>
    </citation>
    <scope>NUCLEOTIDE SEQUENCE [LARGE SCALE GENOMIC DNA]</scope>
    <source>
        <strain evidence="3 4">Bolton</strain>
    </source>
</reference>
<dbReference type="AlphaFoldDB" id="A0A553NJW2"/>
<evidence type="ECO:0000313" key="3">
    <source>
        <dbReference type="EMBL" id="TRY65731.1"/>
    </source>
</evidence>
<comment type="caution">
    <text evidence="3">The sequence shown here is derived from an EMBL/GenBank/DDBJ whole genome shotgun (WGS) entry which is preliminary data.</text>
</comment>
<comment type="similarity">
    <text evidence="1">Belongs to the PRR15 family.</text>
</comment>
<feature type="region of interest" description="Disordered" evidence="2">
    <location>
        <begin position="15"/>
        <end position="124"/>
    </location>
</feature>
<dbReference type="EMBL" id="SRMA01026899">
    <property type="protein sequence ID" value="TRY65731.1"/>
    <property type="molecule type" value="Genomic_DNA"/>
</dbReference>
<dbReference type="Proteomes" id="UP000316079">
    <property type="component" value="Unassembled WGS sequence"/>
</dbReference>
<sequence>MTTEKTAPWWRSFVGKRRKAAKESAATLEQELRNQTSPQHPSTEPEQRITTPPHSAKETSNHLPSEETYDDTAFQPTFNERSNRRYLTVSRSGRFKEKRKARASLPQNHEEDGKTSTAKSPETH</sequence>
<keyword evidence="4" id="KW-1185">Reference proteome</keyword>
<proteinExistence type="inferred from homology"/>
<evidence type="ECO:0008006" key="5">
    <source>
        <dbReference type="Google" id="ProtNLM"/>
    </source>
</evidence>
<dbReference type="InterPro" id="IPR028237">
    <property type="entry name" value="PRR15"/>
</dbReference>
<accession>A0A553NJW2</accession>
<organism evidence="3 4">
    <name type="scientific">Danionella cerebrum</name>
    <dbReference type="NCBI Taxonomy" id="2873325"/>
    <lineage>
        <taxon>Eukaryota</taxon>
        <taxon>Metazoa</taxon>
        <taxon>Chordata</taxon>
        <taxon>Craniata</taxon>
        <taxon>Vertebrata</taxon>
        <taxon>Euteleostomi</taxon>
        <taxon>Actinopterygii</taxon>
        <taxon>Neopterygii</taxon>
        <taxon>Teleostei</taxon>
        <taxon>Ostariophysi</taxon>
        <taxon>Cypriniformes</taxon>
        <taxon>Danionidae</taxon>
        <taxon>Danioninae</taxon>
        <taxon>Danionella</taxon>
    </lineage>
</organism>
<dbReference type="OrthoDB" id="9924851at2759"/>